<dbReference type="RefSeq" id="WP_372583257.1">
    <property type="nucleotide sequence ID" value="NZ_JBGORW010000009.1"/>
</dbReference>
<organism evidence="1 2">
    <name type="scientific">Leptotrichia hongkongensis</name>
    <dbReference type="NCBI Taxonomy" id="554406"/>
    <lineage>
        <taxon>Bacteria</taxon>
        <taxon>Fusobacteriati</taxon>
        <taxon>Fusobacteriota</taxon>
        <taxon>Fusobacteriia</taxon>
        <taxon>Fusobacteriales</taxon>
        <taxon>Leptotrichiaceae</taxon>
        <taxon>Leptotrichia</taxon>
    </lineage>
</organism>
<sequence length="40" mass="4504">MKKNKKGIENAIKSQLKLSKINDSKTIKVPDSTKSITKFI</sequence>
<keyword evidence="2" id="KW-1185">Reference proteome</keyword>
<gene>
    <name evidence="1" type="ORF">ACEG17_07800</name>
</gene>
<evidence type="ECO:0000313" key="1">
    <source>
        <dbReference type="EMBL" id="MFA3800087.1"/>
    </source>
</evidence>
<proteinExistence type="predicted"/>
<comment type="caution">
    <text evidence="1">The sequence shown here is derived from an EMBL/GenBank/DDBJ whole genome shotgun (WGS) entry which is preliminary data.</text>
</comment>
<evidence type="ECO:0000313" key="2">
    <source>
        <dbReference type="Proteomes" id="UP001571581"/>
    </source>
</evidence>
<name>A0ABV4S6U7_9FUSO</name>
<protein>
    <submittedName>
        <fullName evidence="1">Uncharacterized protein</fullName>
    </submittedName>
</protein>
<reference evidence="1 2" key="1">
    <citation type="submission" date="2024-07" db="EMBL/GenBank/DDBJ databases">
        <authorList>
            <person name="Li X.-J."/>
            <person name="Wang X."/>
        </authorList>
    </citation>
    <scope>NUCLEOTIDE SEQUENCE [LARGE SCALE GENOMIC DNA]</scope>
    <source>
        <strain evidence="1 2">DSM 23441</strain>
    </source>
</reference>
<accession>A0ABV4S6U7</accession>
<dbReference type="Proteomes" id="UP001571581">
    <property type="component" value="Unassembled WGS sequence"/>
</dbReference>
<dbReference type="EMBL" id="JBGORW010000009">
    <property type="protein sequence ID" value="MFA3800087.1"/>
    <property type="molecule type" value="Genomic_DNA"/>
</dbReference>